<evidence type="ECO:0000256" key="1">
    <source>
        <dbReference type="ARBA" id="ARBA00022741"/>
    </source>
</evidence>
<dbReference type="PANTHER" id="PTHR11070:SF45">
    <property type="entry name" value="DNA 3'-5' HELICASE"/>
    <property type="match status" value="1"/>
</dbReference>
<dbReference type="Proteomes" id="UP000677457">
    <property type="component" value="Unassembled WGS sequence"/>
</dbReference>
<dbReference type="InterPro" id="IPR000212">
    <property type="entry name" value="DNA_helicase_UvrD/REP"/>
</dbReference>
<dbReference type="InterPro" id="IPR013986">
    <property type="entry name" value="DExx_box_DNA_helicase_dom_sf"/>
</dbReference>
<organism evidence="9 10">
    <name type="scientific">Salinispora arenicola</name>
    <dbReference type="NCBI Taxonomy" id="168697"/>
    <lineage>
        <taxon>Bacteria</taxon>
        <taxon>Bacillati</taxon>
        <taxon>Actinomycetota</taxon>
        <taxon>Actinomycetes</taxon>
        <taxon>Micromonosporales</taxon>
        <taxon>Micromonosporaceae</taxon>
        <taxon>Salinispora</taxon>
    </lineage>
</organism>
<feature type="binding site" evidence="5">
    <location>
        <begin position="263"/>
        <end position="270"/>
    </location>
    <ligand>
        <name>ATP</name>
        <dbReference type="ChEBI" id="CHEBI:30616"/>
    </ligand>
</feature>
<evidence type="ECO:0000313" key="8">
    <source>
        <dbReference type="EMBL" id="GIM87091.1"/>
    </source>
</evidence>
<dbReference type="GO" id="GO:0043138">
    <property type="term" value="F:3'-5' DNA helicase activity"/>
    <property type="evidence" value="ECO:0007669"/>
    <property type="project" value="TreeGrafter"/>
</dbReference>
<sequence>MAAGGSASAQAARHREHAQFLTRQLREAHRAAARWSAAAAGERQVAAALWALTRSGWTLLVDRRWPGTATANVDMILVGPAGVYVIDVKNWRDAPQIVDGELSAAGRSCAAELVKLQAVTRRVEDALADMQMSPVAVAPVMVFVGRQVDERLGRVHLVGIHELLHAVTSARTRLRSPVVRAVAAHLTDVFPAYEAPQLPDTATTDVPARTPDEPGELFNVDELAAEQLRVARERPVESWMTFLHPDQLSLVRRRWGGPARITGAAGTGKTVVGLHRAAYLAQSGGRVLYVTFVRNLPLIQKHLLERMAPAGSDRIEFTSLHRWAVTFLTQRGIPSRLNVAKADDCFARAWRTHGRHACLADLEPSPRYWEDELRHVIKGRDITSLPKYIAAPRPGRRTALRKTHKEAVWALYEEYQRLLNERGVQDFPDLLLTALAELRRHPTDGGYTTVIADEVQDLTLTGVRILHAISGDSPNGLLLIGDAQQAVYPGGFRLADAGLNIRGGRAEVLHVNYRNAAPIMQAALNVLDGEPFDDIDGMTITAPPAIEMTYHDGRVVHSPAESRPMHDAALRNALHDLAAQSDDALADAAVLCATKRDVDHYLQMLRAQGLPVLNLDDYDGRPGQALKVGTYLRAKGLEFKYVYLPCHDRGLKAAQLGGSADIDRLALARRQLFVAMTRARDLLWLGSITGGAPATSMNGC</sequence>
<name>A0A542XM76_SALAC</name>
<dbReference type="InterPro" id="IPR014016">
    <property type="entry name" value="UvrD-like_ATP-bd"/>
</dbReference>
<dbReference type="Proteomes" id="UP000315983">
    <property type="component" value="Unassembled WGS sequence"/>
</dbReference>
<dbReference type="PROSITE" id="PS50965">
    <property type="entry name" value="NERD"/>
    <property type="match status" value="1"/>
</dbReference>
<evidence type="ECO:0000256" key="3">
    <source>
        <dbReference type="ARBA" id="ARBA00022806"/>
    </source>
</evidence>
<dbReference type="GO" id="GO:0003677">
    <property type="term" value="F:DNA binding"/>
    <property type="evidence" value="ECO:0007669"/>
    <property type="project" value="InterPro"/>
</dbReference>
<feature type="domain" description="NERD" evidence="6">
    <location>
        <begin position="37"/>
        <end position="150"/>
    </location>
</feature>
<dbReference type="GO" id="GO:0016787">
    <property type="term" value="F:hydrolase activity"/>
    <property type="evidence" value="ECO:0007669"/>
    <property type="project" value="UniProtKB-UniRule"/>
</dbReference>
<reference evidence="8 11" key="2">
    <citation type="submission" date="2021-03" db="EMBL/GenBank/DDBJ databases">
        <title>Whole genome shotgun sequence of Salinispora arenicola NBRC 105043.</title>
        <authorList>
            <person name="Komaki H."/>
            <person name="Tamura T."/>
        </authorList>
    </citation>
    <scope>NUCLEOTIDE SEQUENCE [LARGE SCALE GENOMIC DNA]</scope>
    <source>
        <strain evidence="8 11">NBRC 105043</strain>
    </source>
</reference>
<dbReference type="SUPFAM" id="SSF52540">
    <property type="entry name" value="P-loop containing nucleoside triphosphate hydrolases"/>
    <property type="match status" value="1"/>
</dbReference>
<evidence type="ECO:0000313" key="11">
    <source>
        <dbReference type="Proteomes" id="UP000677457"/>
    </source>
</evidence>
<evidence type="ECO:0000256" key="5">
    <source>
        <dbReference type="PROSITE-ProRule" id="PRU00560"/>
    </source>
</evidence>
<dbReference type="Gene3D" id="3.40.50.300">
    <property type="entry name" value="P-loop containing nucleotide triphosphate hydrolases"/>
    <property type="match status" value="2"/>
</dbReference>
<dbReference type="PROSITE" id="PS51198">
    <property type="entry name" value="UVRD_HELICASE_ATP_BIND"/>
    <property type="match status" value="1"/>
</dbReference>
<comment type="caution">
    <text evidence="9">The sequence shown here is derived from an EMBL/GenBank/DDBJ whole genome shotgun (WGS) entry which is preliminary data.</text>
</comment>
<evidence type="ECO:0000259" key="6">
    <source>
        <dbReference type="PROSITE" id="PS50965"/>
    </source>
</evidence>
<keyword evidence="11" id="KW-1185">Reference proteome</keyword>
<keyword evidence="1 5" id="KW-0547">Nucleotide-binding</keyword>
<keyword evidence="2 5" id="KW-0378">Hydrolase</keyword>
<dbReference type="EMBL" id="BOQM01000030">
    <property type="protein sequence ID" value="GIM87091.1"/>
    <property type="molecule type" value="Genomic_DNA"/>
</dbReference>
<dbReference type="InterPro" id="IPR027417">
    <property type="entry name" value="P-loop_NTPase"/>
</dbReference>
<accession>A0A542XM76</accession>
<dbReference type="Pfam" id="PF08378">
    <property type="entry name" value="NERD"/>
    <property type="match status" value="1"/>
</dbReference>
<proteinExistence type="predicted"/>
<dbReference type="GO" id="GO:0005829">
    <property type="term" value="C:cytosol"/>
    <property type="evidence" value="ECO:0007669"/>
    <property type="project" value="TreeGrafter"/>
</dbReference>
<dbReference type="GO" id="GO:0005524">
    <property type="term" value="F:ATP binding"/>
    <property type="evidence" value="ECO:0007669"/>
    <property type="project" value="UniProtKB-UniRule"/>
</dbReference>
<evidence type="ECO:0000256" key="2">
    <source>
        <dbReference type="ARBA" id="ARBA00022801"/>
    </source>
</evidence>
<gene>
    <name evidence="9" type="ORF">FB564_2034</name>
    <name evidence="8" type="ORF">Sar04_38270</name>
</gene>
<dbReference type="PANTHER" id="PTHR11070">
    <property type="entry name" value="UVRD / RECB / PCRA DNA HELICASE FAMILY MEMBER"/>
    <property type="match status" value="1"/>
</dbReference>
<dbReference type="Gene3D" id="1.10.10.160">
    <property type="match status" value="1"/>
</dbReference>
<keyword evidence="3 5" id="KW-0347">Helicase</keyword>
<dbReference type="AlphaFoldDB" id="A0A542XM76"/>
<protein>
    <submittedName>
        <fullName evidence="8">DNA helicase</fullName>
    </submittedName>
    <submittedName>
        <fullName evidence="9">Nuclease-like protein</fullName>
    </submittedName>
</protein>
<evidence type="ECO:0000259" key="7">
    <source>
        <dbReference type="PROSITE" id="PS51198"/>
    </source>
</evidence>
<evidence type="ECO:0000313" key="9">
    <source>
        <dbReference type="EMBL" id="TQL36900.1"/>
    </source>
</evidence>
<dbReference type="RefSeq" id="WP_016811964.1">
    <property type="nucleotide sequence ID" value="NZ_BOQM01000030.1"/>
</dbReference>
<evidence type="ECO:0000256" key="4">
    <source>
        <dbReference type="ARBA" id="ARBA00022840"/>
    </source>
</evidence>
<dbReference type="GeneID" id="93771293"/>
<evidence type="ECO:0000313" key="10">
    <source>
        <dbReference type="Proteomes" id="UP000315983"/>
    </source>
</evidence>
<dbReference type="Pfam" id="PF00580">
    <property type="entry name" value="UvrD-helicase"/>
    <property type="match status" value="1"/>
</dbReference>
<reference evidence="9 10" key="1">
    <citation type="submission" date="2019-06" db="EMBL/GenBank/DDBJ databases">
        <title>Sequencing the genomes of 1000 actinobacteria strains.</title>
        <authorList>
            <person name="Klenk H.-P."/>
        </authorList>
    </citation>
    <scope>NUCLEOTIDE SEQUENCE [LARGE SCALE GENOMIC DNA]</scope>
    <source>
        <strain evidence="9 10">DSM 44819</strain>
    </source>
</reference>
<keyword evidence="4 5" id="KW-0067">ATP-binding</keyword>
<dbReference type="EMBL" id="VFOL01000001">
    <property type="protein sequence ID" value="TQL36900.1"/>
    <property type="molecule type" value="Genomic_DNA"/>
</dbReference>
<feature type="domain" description="UvrD-like helicase ATP-binding" evidence="7">
    <location>
        <begin position="242"/>
        <end position="516"/>
    </location>
</feature>
<dbReference type="InterPro" id="IPR011528">
    <property type="entry name" value="NERD"/>
</dbReference>
<dbReference type="GO" id="GO:0000725">
    <property type="term" value="P:recombinational repair"/>
    <property type="evidence" value="ECO:0007669"/>
    <property type="project" value="TreeGrafter"/>
</dbReference>